<proteinExistence type="predicted"/>
<comment type="caution">
    <text evidence="1">The sequence shown here is derived from an EMBL/GenBank/DDBJ whole genome shotgun (WGS) entry which is preliminary data.</text>
</comment>
<evidence type="ECO:0000313" key="2">
    <source>
        <dbReference type="Proteomes" id="UP000761380"/>
    </source>
</evidence>
<dbReference type="Proteomes" id="UP000761380">
    <property type="component" value="Unassembled WGS sequence"/>
</dbReference>
<accession>A0A927WS34</accession>
<reference evidence="1" key="1">
    <citation type="submission" date="2019-04" db="EMBL/GenBank/DDBJ databases">
        <title>Evolution of Biomass-Degrading Anaerobic Consortia Revealed by Metagenomics.</title>
        <authorList>
            <person name="Peng X."/>
        </authorList>
    </citation>
    <scope>NUCLEOTIDE SEQUENCE</scope>
    <source>
        <strain evidence="1">SIG240</strain>
    </source>
</reference>
<organism evidence="1 2">
    <name type="scientific">Selenomonas ruminantium</name>
    <dbReference type="NCBI Taxonomy" id="971"/>
    <lineage>
        <taxon>Bacteria</taxon>
        <taxon>Bacillati</taxon>
        <taxon>Bacillota</taxon>
        <taxon>Negativicutes</taxon>
        <taxon>Selenomonadales</taxon>
        <taxon>Selenomonadaceae</taxon>
        <taxon>Selenomonas</taxon>
    </lineage>
</organism>
<gene>
    <name evidence="1" type="ORF">E7201_04470</name>
</gene>
<name>A0A927WS34_SELRU</name>
<sequence length="141" mass="16077">MFCMRAYFYQLADGELVQEVQSAFSLVVEDLLAGQYIEEGTGSDKGFYIYGRPNPLLSDSKPREPKKESYWLHNMAGLVKLTRGMIYAPLTGDHTLAQVTVVEFSLERDEVYPDVYKLCLTGKSEMTKHEYTLCTAVYLPR</sequence>
<protein>
    <submittedName>
        <fullName evidence="1">Uncharacterized protein</fullName>
    </submittedName>
</protein>
<evidence type="ECO:0000313" key="1">
    <source>
        <dbReference type="EMBL" id="MBE6092419.1"/>
    </source>
</evidence>
<dbReference type="AlphaFoldDB" id="A0A927WS34"/>
<dbReference type="EMBL" id="SVBY01000023">
    <property type="protein sequence ID" value="MBE6092419.1"/>
    <property type="molecule type" value="Genomic_DNA"/>
</dbReference>